<keyword evidence="2 5" id="KW-0812">Transmembrane</keyword>
<accession>A0A5B9PP63</accession>
<dbReference type="KEGG" id="mff:MFFC18_42600"/>
<comment type="subcellular location">
    <subcellularLocation>
        <location evidence="1">Endomembrane system</location>
        <topology evidence="1">Multi-pass membrane protein</topology>
    </subcellularLocation>
</comment>
<gene>
    <name evidence="7" type="ORF">MFFC18_42600</name>
</gene>
<dbReference type="InterPro" id="IPR052964">
    <property type="entry name" value="Sporulation_signal_mat"/>
</dbReference>
<reference evidence="7 8" key="1">
    <citation type="submission" date="2019-08" db="EMBL/GenBank/DDBJ databases">
        <title>Deep-cultivation of Planctomycetes and their phenomic and genomic characterization uncovers novel biology.</title>
        <authorList>
            <person name="Wiegand S."/>
            <person name="Jogler M."/>
            <person name="Boedeker C."/>
            <person name="Pinto D."/>
            <person name="Vollmers J."/>
            <person name="Rivas-Marin E."/>
            <person name="Kohn T."/>
            <person name="Peeters S.H."/>
            <person name="Heuer A."/>
            <person name="Rast P."/>
            <person name="Oberbeckmann S."/>
            <person name="Bunk B."/>
            <person name="Jeske O."/>
            <person name="Meyerdierks A."/>
            <person name="Storesund J.E."/>
            <person name="Kallscheuer N."/>
            <person name="Luecker S."/>
            <person name="Lage O.M."/>
            <person name="Pohl T."/>
            <person name="Merkel B.J."/>
            <person name="Hornburger P."/>
            <person name="Mueller R.-W."/>
            <person name="Bruemmer F."/>
            <person name="Labrenz M."/>
            <person name="Spormann A.M."/>
            <person name="Op den Camp H."/>
            <person name="Overmann J."/>
            <person name="Amann R."/>
            <person name="Jetten M.S.M."/>
            <person name="Mascher T."/>
            <person name="Medema M.H."/>
            <person name="Devos D.P."/>
            <person name="Kaster A.-K."/>
            <person name="Ovreas L."/>
            <person name="Rohde M."/>
            <person name="Galperin M.Y."/>
            <person name="Jogler C."/>
        </authorList>
    </citation>
    <scope>NUCLEOTIDE SEQUENCE [LARGE SCALE GENOMIC DNA]</scope>
    <source>
        <strain evidence="7 8">FC18</strain>
    </source>
</reference>
<dbReference type="Pfam" id="PF05090">
    <property type="entry name" value="HTTM"/>
    <property type="match status" value="1"/>
</dbReference>
<feature type="transmembrane region" description="Helical" evidence="5">
    <location>
        <begin position="85"/>
        <end position="106"/>
    </location>
</feature>
<evidence type="ECO:0000313" key="7">
    <source>
        <dbReference type="EMBL" id="QEG24341.1"/>
    </source>
</evidence>
<organism evidence="7 8">
    <name type="scientific">Mariniblastus fucicola</name>
    <dbReference type="NCBI Taxonomy" id="980251"/>
    <lineage>
        <taxon>Bacteria</taxon>
        <taxon>Pseudomonadati</taxon>
        <taxon>Planctomycetota</taxon>
        <taxon>Planctomycetia</taxon>
        <taxon>Pirellulales</taxon>
        <taxon>Pirellulaceae</taxon>
        <taxon>Mariniblastus</taxon>
    </lineage>
</organism>
<feature type="transmembrane region" description="Helical" evidence="5">
    <location>
        <begin position="27"/>
        <end position="46"/>
    </location>
</feature>
<dbReference type="AlphaFoldDB" id="A0A5B9PP63"/>
<sequence>MIGLSKWIRSVCDAWDSFWFTPRDGKMLGLIRLLTGLIAFYTHLVWTPLLSQFLGSEGMLPLAYRSRFFESVFAWSHFDWISSPSILFVVHIAALIVMLLFALGFWTRVTGIATALLVISYANRATGALFGLDQITGFLTLYLAISNCGGSFSLARKLGIGGQKANTSVGNNIAIRLMQIHLCIVYLFAGLGKCQGETWWNGEAIWGAVASYEYQTLDMTWLADHMWFISLMTLVTLVFEIGYVALIWPKLTRPVMLALAVPLHLGIGLCMGMLEFGLIMLVANLAFVGQRD</sequence>
<evidence type="ECO:0000256" key="2">
    <source>
        <dbReference type="ARBA" id="ARBA00022692"/>
    </source>
</evidence>
<dbReference type="EMBL" id="CP042912">
    <property type="protein sequence ID" value="QEG24341.1"/>
    <property type="molecule type" value="Genomic_DNA"/>
</dbReference>
<dbReference type="PANTHER" id="PTHR39535">
    <property type="entry name" value="SPORULATION-DELAYING PROTEIN SDPB"/>
    <property type="match status" value="1"/>
</dbReference>
<dbReference type="OrthoDB" id="128729at2"/>
<evidence type="ECO:0000259" key="6">
    <source>
        <dbReference type="SMART" id="SM00752"/>
    </source>
</evidence>
<dbReference type="SMART" id="SM00752">
    <property type="entry name" value="HTTM"/>
    <property type="match status" value="1"/>
</dbReference>
<proteinExistence type="predicted"/>
<evidence type="ECO:0000313" key="8">
    <source>
        <dbReference type="Proteomes" id="UP000322214"/>
    </source>
</evidence>
<dbReference type="InterPro" id="IPR011020">
    <property type="entry name" value="HTTM-like"/>
</dbReference>
<evidence type="ECO:0000256" key="4">
    <source>
        <dbReference type="ARBA" id="ARBA00023136"/>
    </source>
</evidence>
<dbReference type="RefSeq" id="WP_075084071.1">
    <property type="nucleotide sequence ID" value="NZ_CP042912.1"/>
</dbReference>
<evidence type="ECO:0000256" key="3">
    <source>
        <dbReference type="ARBA" id="ARBA00022989"/>
    </source>
</evidence>
<feature type="domain" description="HTTM-like" evidence="6">
    <location>
        <begin position="20"/>
        <end position="292"/>
    </location>
</feature>
<dbReference type="PANTHER" id="PTHR39535:SF2">
    <property type="entry name" value="HTTM DOMAIN-CONTAINING PROTEIN"/>
    <property type="match status" value="1"/>
</dbReference>
<keyword evidence="3 5" id="KW-1133">Transmembrane helix</keyword>
<evidence type="ECO:0000256" key="1">
    <source>
        <dbReference type="ARBA" id="ARBA00004127"/>
    </source>
</evidence>
<feature type="transmembrane region" description="Helical" evidence="5">
    <location>
        <begin position="226"/>
        <end position="248"/>
    </location>
</feature>
<feature type="transmembrane region" description="Helical" evidence="5">
    <location>
        <begin position="255"/>
        <end position="288"/>
    </location>
</feature>
<dbReference type="Proteomes" id="UP000322214">
    <property type="component" value="Chromosome"/>
</dbReference>
<name>A0A5B9PP63_9BACT</name>
<keyword evidence="4 5" id="KW-0472">Membrane</keyword>
<dbReference type="GO" id="GO:0012505">
    <property type="term" value="C:endomembrane system"/>
    <property type="evidence" value="ECO:0007669"/>
    <property type="project" value="UniProtKB-SubCell"/>
</dbReference>
<keyword evidence="8" id="KW-1185">Reference proteome</keyword>
<evidence type="ECO:0000256" key="5">
    <source>
        <dbReference type="SAM" id="Phobius"/>
    </source>
</evidence>
<protein>
    <recommendedName>
        <fullName evidence="6">HTTM-like domain-containing protein</fullName>
    </recommendedName>
</protein>
<dbReference type="InterPro" id="IPR053934">
    <property type="entry name" value="HTTM_dom"/>
</dbReference>
<dbReference type="STRING" id="980251.GCA_001642875_01311"/>